<organism evidence="1 2">
    <name type="scientific">Paenibacillus riograndensis</name>
    <dbReference type="NCBI Taxonomy" id="483937"/>
    <lineage>
        <taxon>Bacteria</taxon>
        <taxon>Bacillati</taxon>
        <taxon>Bacillota</taxon>
        <taxon>Bacilli</taxon>
        <taxon>Bacillales</taxon>
        <taxon>Paenibacillaceae</taxon>
        <taxon>Paenibacillus</taxon>
        <taxon>Paenibacillus sonchi group</taxon>
    </lineage>
</organism>
<evidence type="ECO:0000313" key="1">
    <source>
        <dbReference type="EMBL" id="KWX74601.1"/>
    </source>
</evidence>
<reference evidence="1 2" key="1">
    <citation type="submission" date="2015-08" db="EMBL/GenBank/DDBJ databases">
        <title>Genomes of Paenibacillus riograndensis.</title>
        <authorList>
            <person name="Sant'Anna F.H."/>
            <person name="Souza R."/>
            <person name="Ambrosini A."/>
            <person name="Bach E."/>
            <person name="Fernandes G."/>
            <person name="Balsanelli E."/>
            <person name="Baura V.A."/>
            <person name="Pedrosa F.O."/>
            <person name="Souza E.M."/>
            <person name="Passaglia L."/>
        </authorList>
    </citation>
    <scope>NUCLEOTIDE SEQUENCE [LARGE SCALE GENOMIC DNA]</scope>
    <source>
        <strain evidence="1 2">CAS34</strain>
    </source>
</reference>
<proteinExistence type="predicted"/>
<name>A0A132TTF5_9BACL</name>
<dbReference type="Proteomes" id="UP000070475">
    <property type="component" value="Unassembled WGS sequence"/>
</dbReference>
<gene>
    <name evidence="1" type="ORF">AMQ84_19435</name>
</gene>
<sequence>MKTILEALYRGQIQPEETIVPSHPEYRPLSRQISAQTEQWRNRLGEEAFRELEEYFDLCDSVESMHVEAAFLQGFRLGANLMIEVMSKREELAPNPASGLSL</sequence>
<keyword evidence="2" id="KW-1185">Reference proteome</keyword>
<dbReference type="AlphaFoldDB" id="A0A132TTF5"/>
<dbReference type="EMBL" id="LIRB01000138">
    <property type="protein sequence ID" value="KWX74601.1"/>
    <property type="molecule type" value="Genomic_DNA"/>
</dbReference>
<comment type="caution">
    <text evidence="1">The sequence shown here is derived from an EMBL/GenBank/DDBJ whole genome shotgun (WGS) entry which is preliminary data.</text>
</comment>
<dbReference type="Pfam" id="PF20648">
    <property type="entry name" value="DUF6809"/>
    <property type="match status" value="1"/>
</dbReference>
<evidence type="ECO:0000313" key="2">
    <source>
        <dbReference type="Proteomes" id="UP000070475"/>
    </source>
</evidence>
<dbReference type="PATRIC" id="fig|483937.3.peg.649"/>
<dbReference type="InterPro" id="IPR049215">
    <property type="entry name" value="DUF6809"/>
</dbReference>
<accession>A0A132TTF5</accession>
<protein>
    <submittedName>
        <fullName evidence="1">Uncharacterized protein</fullName>
    </submittedName>
</protein>
<dbReference type="RefSeq" id="WP_060861697.1">
    <property type="nucleotide sequence ID" value="NZ_LIRB01000138.1"/>
</dbReference>
<dbReference type="OrthoDB" id="9795830at2"/>